<evidence type="ECO:0000313" key="3">
    <source>
        <dbReference type="Proteomes" id="UP001499863"/>
    </source>
</evidence>
<protein>
    <submittedName>
        <fullName evidence="2">Uncharacterized protein</fullName>
    </submittedName>
</protein>
<evidence type="ECO:0000313" key="2">
    <source>
        <dbReference type="EMBL" id="GAA1402637.1"/>
    </source>
</evidence>
<proteinExistence type="predicted"/>
<dbReference type="EMBL" id="BAAAKJ010000252">
    <property type="protein sequence ID" value="GAA1402637.1"/>
    <property type="molecule type" value="Genomic_DNA"/>
</dbReference>
<feature type="region of interest" description="Disordered" evidence="1">
    <location>
        <begin position="1"/>
        <end position="30"/>
    </location>
</feature>
<dbReference type="RefSeq" id="WP_344338868.1">
    <property type="nucleotide sequence ID" value="NZ_BAAAKJ010000252.1"/>
</dbReference>
<organism evidence="2 3">
    <name type="scientific">Kitasatospora putterlickiae</name>
    <dbReference type="NCBI Taxonomy" id="221725"/>
    <lineage>
        <taxon>Bacteria</taxon>
        <taxon>Bacillati</taxon>
        <taxon>Actinomycetota</taxon>
        <taxon>Actinomycetes</taxon>
        <taxon>Kitasatosporales</taxon>
        <taxon>Streptomycetaceae</taxon>
        <taxon>Kitasatospora</taxon>
    </lineage>
</organism>
<accession>A0ABN1YAR5</accession>
<feature type="compositionally biased region" description="Basic and acidic residues" evidence="1">
    <location>
        <begin position="1"/>
        <end position="11"/>
    </location>
</feature>
<dbReference type="Proteomes" id="UP001499863">
    <property type="component" value="Unassembled WGS sequence"/>
</dbReference>
<gene>
    <name evidence="2" type="ORF">GCM10009639_46260</name>
</gene>
<evidence type="ECO:0000256" key="1">
    <source>
        <dbReference type="SAM" id="MobiDB-lite"/>
    </source>
</evidence>
<name>A0ABN1YAR5_9ACTN</name>
<keyword evidence="3" id="KW-1185">Reference proteome</keyword>
<comment type="caution">
    <text evidence="2">The sequence shown here is derived from an EMBL/GenBank/DDBJ whole genome shotgun (WGS) entry which is preliminary data.</text>
</comment>
<sequence length="58" mass="6482">MTHNDVARRTAPEMPARSLTPRTPACDGGQVRFTEMAQRALIRTLPLRLLHRDGEGGR</sequence>
<reference evidence="2 3" key="1">
    <citation type="journal article" date="2019" name="Int. J. Syst. Evol. Microbiol.">
        <title>The Global Catalogue of Microorganisms (GCM) 10K type strain sequencing project: providing services to taxonomists for standard genome sequencing and annotation.</title>
        <authorList>
            <consortium name="The Broad Institute Genomics Platform"/>
            <consortium name="The Broad Institute Genome Sequencing Center for Infectious Disease"/>
            <person name="Wu L."/>
            <person name="Ma J."/>
        </authorList>
    </citation>
    <scope>NUCLEOTIDE SEQUENCE [LARGE SCALE GENOMIC DNA]</scope>
    <source>
        <strain evidence="2 3">JCM 12393</strain>
    </source>
</reference>